<feature type="coiled-coil region" evidence="1">
    <location>
        <begin position="179"/>
        <end position="213"/>
    </location>
</feature>
<name>A0A9D9E798_9SPIR</name>
<evidence type="ECO:0000313" key="2">
    <source>
        <dbReference type="EMBL" id="MBO8442722.1"/>
    </source>
</evidence>
<evidence type="ECO:0000313" key="3">
    <source>
        <dbReference type="Proteomes" id="UP000823633"/>
    </source>
</evidence>
<accession>A0A9D9E798</accession>
<organism evidence="2 3">
    <name type="scientific">Candidatus Aphodenecus pullistercoris</name>
    <dbReference type="NCBI Taxonomy" id="2840669"/>
    <lineage>
        <taxon>Bacteria</taxon>
        <taxon>Pseudomonadati</taxon>
        <taxon>Spirochaetota</taxon>
        <taxon>Spirochaetia</taxon>
        <taxon>Spirochaetales</taxon>
        <taxon>Candidatus Aphodenecus</taxon>
    </lineage>
</organism>
<comment type="caution">
    <text evidence="2">The sequence shown here is derived from an EMBL/GenBank/DDBJ whole genome shotgun (WGS) entry which is preliminary data.</text>
</comment>
<evidence type="ECO:0000256" key="1">
    <source>
        <dbReference type="SAM" id="Coils"/>
    </source>
</evidence>
<keyword evidence="1" id="KW-0175">Coiled coil</keyword>
<sequence length="215" mass="24263">ALAPLVAQRETLYGAEGFLGRIRRSLYQMREEGRFRSVFHVLEEKGLLDLLTGERAQSLVAEWKALHATVGDREEEIRMASHSLSAQQLTSPDDSRLEQDLAAAEADSRESGIAYGMQLFDSGHKWLGPEVGDDILDVVQSMLSHRQAMDDLHRQAEKEKDWAAIEDFRSMIGFNRSKIDSLRAEIGRLEGEIAALEEANRGLEKKIANVEERMR</sequence>
<dbReference type="Proteomes" id="UP000823633">
    <property type="component" value="Unassembled WGS sequence"/>
</dbReference>
<dbReference type="EMBL" id="JADIMU010000020">
    <property type="protein sequence ID" value="MBO8442722.1"/>
    <property type="molecule type" value="Genomic_DNA"/>
</dbReference>
<dbReference type="AlphaFoldDB" id="A0A9D9E798"/>
<feature type="non-terminal residue" evidence="2">
    <location>
        <position position="1"/>
    </location>
</feature>
<gene>
    <name evidence="2" type="ORF">IAC42_03050</name>
</gene>
<reference evidence="2" key="2">
    <citation type="journal article" date="2021" name="PeerJ">
        <title>Extensive microbial diversity within the chicken gut microbiome revealed by metagenomics and culture.</title>
        <authorList>
            <person name="Gilroy R."/>
            <person name="Ravi A."/>
            <person name="Getino M."/>
            <person name="Pursley I."/>
            <person name="Horton D.L."/>
            <person name="Alikhan N.F."/>
            <person name="Baker D."/>
            <person name="Gharbi K."/>
            <person name="Hall N."/>
            <person name="Watson M."/>
            <person name="Adriaenssens E.M."/>
            <person name="Foster-Nyarko E."/>
            <person name="Jarju S."/>
            <person name="Secka A."/>
            <person name="Antonio M."/>
            <person name="Oren A."/>
            <person name="Chaudhuri R.R."/>
            <person name="La Ragione R."/>
            <person name="Hildebrand F."/>
            <person name="Pallen M.J."/>
        </authorList>
    </citation>
    <scope>NUCLEOTIDE SEQUENCE</scope>
    <source>
        <strain evidence="2">11167</strain>
    </source>
</reference>
<protein>
    <submittedName>
        <fullName evidence="2">Uncharacterized protein</fullName>
    </submittedName>
</protein>
<proteinExistence type="predicted"/>
<reference evidence="2" key="1">
    <citation type="submission" date="2020-10" db="EMBL/GenBank/DDBJ databases">
        <authorList>
            <person name="Gilroy R."/>
        </authorList>
    </citation>
    <scope>NUCLEOTIDE SEQUENCE</scope>
    <source>
        <strain evidence="2">11167</strain>
    </source>
</reference>